<feature type="region of interest" description="Disordered" evidence="2">
    <location>
        <begin position="1"/>
        <end position="198"/>
    </location>
</feature>
<comment type="caution">
    <text evidence="4">The sequence shown here is derived from an EMBL/GenBank/DDBJ whole genome shotgun (WGS) entry which is preliminary data.</text>
</comment>
<evidence type="ECO:0000259" key="3">
    <source>
        <dbReference type="Pfam" id="PF04504"/>
    </source>
</evidence>
<comment type="similarity">
    <text evidence="1">Belongs to the GeBP family.</text>
</comment>
<organism evidence="4 5">
    <name type="scientific">Panicum miliaceum</name>
    <name type="common">Proso millet</name>
    <name type="synonym">Broomcorn millet</name>
    <dbReference type="NCBI Taxonomy" id="4540"/>
    <lineage>
        <taxon>Eukaryota</taxon>
        <taxon>Viridiplantae</taxon>
        <taxon>Streptophyta</taxon>
        <taxon>Embryophyta</taxon>
        <taxon>Tracheophyta</taxon>
        <taxon>Spermatophyta</taxon>
        <taxon>Magnoliopsida</taxon>
        <taxon>Liliopsida</taxon>
        <taxon>Poales</taxon>
        <taxon>Poaceae</taxon>
        <taxon>PACMAD clade</taxon>
        <taxon>Panicoideae</taxon>
        <taxon>Panicodae</taxon>
        <taxon>Paniceae</taxon>
        <taxon>Panicinae</taxon>
        <taxon>Panicum</taxon>
        <taxon>Panicum sect. Panicum</taxon>
    </lineage>
</organism>
<dbReference type="InterPro" id="IPR053932">
    <property type="entry name" value="GeBP-like_DBD"/>
</dbReference>
<feature type="domain" description="Glabrous enhancer-binding protein-like DBD" evidence="3">
    <location>
        <begin position="197"/>
        <end position="293"/>
    </location>
</feature>
<keyword evidence="5" id="KW-1185">Reference proteome</keyword>
<accession>A0A3L6Q9Z0</accession>
<feature type="compositionally biased region" description="Basic residues" evidence="2">
    <location>
        <begin position="107"/>
        <end position="123"/>
    </location>
</feature>
<dbReference type="EMBL" id="PQIB02000013">
    <property type="protein sequence ID" value="RLM75434.1"/>
    <property type="molecule type" value="Genomic_DNA"/>
</dbReference>
<feature type="compositionally biased region" description="Low complexity" evidence="2">
    <location>
        <begin position="32"/>
        <end position="52"/>
    </location>
</feature>
<dbReference type="OrthoDB" id="696952at2759"/>
<protein>
    <recommendedName>
        <fullName evidence="3">Glabrous enhancer-binding protein-like DBD domain-containing protein</fullName>
    </recommendedName>
</protein>
<name>A0A3L6Q9Z0_PANMI</name>
<sequence>MAPTIPPSFPASRGDQRAAAPTITISSDSDRSVPVILVSSSSEVSASSPVDVLSSADSNEAMSRARTPARRQRPSSPVRSPVAAWSDCGSSGTTDAAARRQPAKSAAPRRRPSPPIRSPRRIGHQNIRVRPPPPVAASSDWGGGSGSAEDAARSQPARSAAPRRRPSPPPSSAASGRSSASGATSQRKRKANSNSTQWSLEDECVLLATLTDLRKRNLGKIPASSLILGELKDGERAFSRRGQLDRKEVTNKVYRLKDRFAKTAKMAADNGGRLPPEAPDRDRMLYRASKKVWPEVFADGGAAYLEAKEARDRARLGL</sequence>
<dbReference type="AlphaFoldDB" id="A0A3L6Q9Z0"/>
<gene>
    <name evidence="4" type="ORF">C2845_PM15G00030</name>
</gene>
<feature type="compositionally biased region" description="Low complexity" evidence="2">
    <location>
        <begin position="74"/>
        <end position="86"/>
    </location>
</feature>
<proteinExistence type="inferred from homology"/>
<dbReference type="Proteomes" id="UP000275267">
    <property type="component" value="Unassembled WGS sequence"/>
</dbReference>
<feature type="compositionally biased region" description="Low complexity" evidence="2">
    <location>
        <begin position="147"/>
        <end position="160"/>
    </location>
</feature>
<evidence type="ECO:0000313" key="5">
    <source>
        <dbReference type="Proteomes" id="UP000275267"/>
    </source>
</evidence>
<evidence type="ECO:0000313" key="4">
    <source>
        <dbReference type="EMBL" id="RLM75434.1"/>
    </source>
</evidence>
<reference evidence="5" key="1">
    <citation type="journal article" date="2019" name="Nat. Commun.">
        <title>The genome of broomcorn millet.</title>
        <authorList>
            <person name="Zou C."/>
            <person name="Miki D."/>
            <person name="Li D."/>
            <person name="Tang Q."/>
            <person name="Xiao L."/>
            <person name="Rajput S."/>
            <person name="Deng P."/>
            <person name="Jia W."/>
            <person name="Huang R."/>
            <person name="Zhang M."/>
            <person name="Sun Y."/>
            <person name="Hu J."/>
            <person name="Fu X."/>
            <person name="Schnable P.S."/>
            <person name="Li F."/>
            <person name="Zhang H."/>
            <person name="Feng B."/>
            <person name="Zhu X."/>
            <person name="Liu R."/>
            <person name="Schnable J.C."/>
            <person name="Zhu J.-K."/>
            <person name="Zhang H."/>
        </authorList>
    </citation>
    <scope>NUCLEOTIDE SEQUENCE [LARGE SCALE GENOMIC DNA]</scope>
</reference>
<dbReference type="Pfam" id="PF04504">
    <property type="entry name" value="GeBP-like_DBD"/>
    <property type="match status" value="1"/>
</dbReference>
<evidence type="ECO:0000256" key="2">
    <source>
        <dbReference type="SAM" id="MobiDB-lite"/>
    </source>
</evidence>
<feature type="compositionally biased region" description="Low complexity" evidence="2">
    <location>
        <begin position="172"/>
        <end position="183"/>
    </location>
</feature>
<evidence type="ECO:0000256" key="1">
    <source>
        <dbReference type="ARBA" id="ARBA00010820"/>
    </source>
</evidence>